<evidence type="ECO:0008006" key="4">
    <source>
        <dbReference type="Google" id="ProtNLM"/>
    </source>
</evidence>
<feature type="compositionally biased region" description="Basic and acidic residues" evidence="1">
    <location>
        <begin position="46"/>
        <end position="92"/>
    </location>
</feature>
<comment type="caution">
    <text evidence="2">The sequence shown here is derived from an EMBL/GenBank/DDBJ whole genome shotgun (WGS) entry which is preliminary data.</text>
</comment>
<feature type="compositionally biased region" description="Acidic residues" evidence="1">
    <location>
        <begin position="19"/>
        <end position="32"/>
    </location>
</feature>
<feature type="compositionally biased region" description="Acidic residues" evidence="1">
    <location>
        <begin position="1"/>
        <end position="11"/>
    </location>
</feature>
<feature type="region of interest" description="Disordered" evidence="1">
    <location>
        <begin position="1"/>
        <end position="128"/>
    </location>
</feature>
<gene>
    <name evidence="2" type="ORF">DFH08DRAFT_979464</name>
</gene>
<dbReference type="Proteomes" id="UP001218218">
    <property type="component" value="Unassembled WGS sequence"/>
</dbReference>
<keyword evidence="3" id="KW-1185">Reference proteome</keyword>
<evidence type="ECO:0000313" key="2">
    <source>
        <dbReference type="EMBL" id="KAJ7300663.1"/>
    </source>
</evidence>
<reference evidence="2" key="1">
    <citation type="submission" date="2023-03" db="EMBL/GenBank/DDBJ databases">
        <title>Massive genome expansion in bonnet fungi (Mycena s.s.) driven by repeated elements and novel gene families across ecological guilds.</title>
        <authorList>
            <consortium name="Lawrence Berkeley National Laboratory"/>
            <person name="Harder C.B."/>
            <person name="Miyauchi S."/>
            <person name="Viragh M."/>
            <person name="Kuo A."/>
            <person name="Thoen E."/>
            <person name="Andreopoulos B."/>
            <person name="Lu D."/>
            <person name="Skrede I."/>
            <person name="Drula E."/>
            <person name="Henrissat B."/>
            <person name="Morin E."/>
            <person name="Kohler A."/>
            <person name="Barry K."/>
            <person name="LaButti K."/>
            <person name="Morin E."/>
            <person name="Salamov A."/>
            <person name="Lipzen A."/>
            <person name="Mereny Z."/>
            <person name="Hegedus B."/>
            <person name="Baldrian P."/>
            <person name="Stursova M."/>
            <person name="Weitz H."/>
            <person name="Taylor A."/>
            <person name="Grigoriev I.V."/>
            <person name="Nagy L.G."/>
            <person name="Martin F."/>
            <person name="Kauserud H."/>
        </authorList>
    </citation>
    <scope>NUCLEOTIDE SEQUENCE</scope>
    <source>
        <strain evidence="2">CBHHK002</strain>
    </source>
</reference>
<organism evidence="2 3">
    <name type="scientific">Mycena albidolilacea</name>
    <dbReference type="NCBI Taxonomy" id="1033008"/>
    <lineage>
        <taxon>Eukaryota</taxon>
        <taxon>Fungi</taxon>
        <taxon>Dikarya</taxon>
        <taxon>Basidiomycota</taxon>
        <taxon>Agaricomycotina</taxon>
        <taxon>Agaricomycetes</taxon>
        <taxon>Agaricomycetidae</taxon>
        <taxon>Agaricales</taxon>
        <taxon>Marasmiineae</taxon>
        <taxon>Mycenaceae</taxon>
        <taxon>Mycena</taxon>
    </lineage>
</organism>
<evidence type="ECO:0000256" key="1">
    <source>
        <dbReference type="SAM" id="MobiDB-lite"/>
    </source>
</evidence>
<sequence>MPKLDDESDAEFLDRLCAMDEDAAEEELDEVDVEVRSKERKRRRDEKKEAERKAKEAKEEADRKAREEEAARKAKAEDKKKRKAEKAAKEASEASGSGAKAKGKEKETRKASAIDVDDEEEAPAEKKAKKDPCVHCAKQKLACAVRDTADGRSRRACEACHTSKVRCEWVSDADGASATSVVSAIHDLAESNEGGFLDLFTQMREANGTLNDLLKVGVALLQDRGDTGIASAKKITDSRERRKAQWTKEDADRDREEGSSKGKK</sequence>
<accession>A0AAD6YX51</accession>
<evidence type="ECO:0000313" key="3">
    <source>
        <dbReference type="Proteomes" id="UP001218218"/>
    </source>
</evidence>
<protein>
    <recommendedName>
        <fullName evidence="4">Zn(2)-C6 fungal-type domain-containing protein</fullName>
    </recommendedName>
</protein>
<dbReference type="EMBL" id="JARIHO010000157">
    <property type="protein sequence ID" value="KAJ7300663.1"/>
    <property type="molecule type" value="Genomic_DNA"/>
</dbReference>
<name>A0AAD6YX51_9AGAR</name>
<feature type="compositionally biased region" description="Basic and acidic residues" evidence="1">
    <location>
        <begin position="246"/>
        <end position="264"/>
    </location>
</feature>
<feature type="compositionally biased region" description="Basic and acidic residues" evidence="1">
    <location>
        <begin position="102"/>
        <end position="112"/>
    </location>
</feature>
<proteinExistence type="predicted"/>
<feature type="region of interest" description="Disordered" evidence="1">
    <location>
        <begin position="229"/>
        <end position="264"/>
    </location>
</feature>
<dbReference type="AlphaFoldDB" id="A0AAD6YX51"/>